<proteinExistence type="predicted"/>
<sequence length="77" mass="8337">MTIVFPISKSKTLDKKKSSFKKAKLGFGGVKETVQGNPIKSMRSHIRDPGVSQQTVQRAIKIGGEGLQCPSSKHQGL</sequence>
<protein>
    <submittedName>
        <fullName evidence="1">Uncharacterized protein</fullName>
    </submittedName>
</protein>
<organism evidence="1">
    <name type="scientific">Lepeophtheirus salmonis</name>
    <name type="common">Salmon louse</name>
    <name type="synonym">Caligus salmonis</name>
    <dbReference type="NCBI Taxonomy" id="72036"/>
    <lineage>
        <taxon>Eukaryota</taxon>
        <taxon>Metazoa</taxon>
        <taxon>Ecdysozoa</taxon>
        <taxon>Arthropoda</taxon>
        <taxon>Crustacea</taxon>
        <taxon>Multicrustacea</taxon>
        <taxon>Hexanauplia</taxon>
        <taxon>Copepoda</taxon>
        <taxon>Siphonostomatoida</taxon>
        <taxon>Caligidae</taxon>
        <taxon>Lepeophtheirus</taxon>
    </lineage>
</organism>
<evidence type="ECO:0000313" key="1">
    <source>
        <dbReference type="EMBL" id="CDW24546.1"/>
    </source>
</evidence>
<dbReference type="AlphaFoldDB" id="A0A0K2TGF4"/>
<name>A0A0K2TGF4_LEPSM</name>
<dbReference type="EMBL" id="HACA01007185">
    <property type="protein sequence ID" value="CDW24546.1"/>
    <property type="molecule type" value="Transcribed_RNA"/>
</dbReference>
<reference evidence="1" key="1">
    <citation type="submission" date="2014-05" db="EMBL/GenBank/DDBJ databases">
        <authorList>
            <person name="Chronopoulou M."/>
        </authorList>
    </citation>
    <scope>NUCLEOTIDE SEQUENCE</scope>
    <source>
        <tissue evidence="1">Whole organism</tissue>
    </source>
</reference>
<accession>A0A0K2TGF4</accession>